<sequence>MSVVHTTNSPSPDTKDVRVNNPLYKCKYLEPYDGFEARGYGLGTWILLFMTKDEIFDTAPAMKTLATDDSQNLLKFTQYLNPTYISFRAEHLLKSIDNGFDLKIPETRNVESMIREWNNAHGRGQKENITRAFAAVACFKLFNAFRKAVTISQGLKNPQDIETYFENSFYAMLAEFDRGSPHPNTSAIEKWSKVKNLGASLYALAKNFGGDGFFMIFPLSELESVLGRQFIHIDPDSAVWTALQSLLSSTELGCLFKIMAIDIGTPLIQICHGPNLVRITLLRRLEDIHKQFSLPQAAEFTPRLPASMLEEQPRKSPFGYCGSLAFKHIAPNLSMSPLCLLQLVGAHIEEEIIEYMIRQYVPGKWEVIGKEALAYPASKDLIYRHRGVFIPLYIDGAYTLFCYNNPVHADRKDIITFVNPTKSWRRQYVALELLSDWIPKNAPWIPKGLKPELVRMVDSQDTSEKNSGIHIILDAISMAKTGRPELRPLNEKIYTGLRIKYFVHLLNKLQEAANKEALKDTKSPRPGYTDIENFARAIAD</sequence>
<evidence type="ECO:0000313" key="2">
    <source>
        <dbReference type="Proteomes" id="UP001148614"/>
    </source>
</evidence>
<dbReference type="Proteomes" id="UP001148614">
    <property type="component" value="Unassembled WGS sequence"/>
</dbReference>
<comment type="caution">
    <text evidence="1">The sequence shown here is derived from an EMBL/GenBank/DDBJ whole genome shotgun (WGS) entry which is preliminary data.</text>
</comment>
<proteinExistence type="predicted"/>
<dbReference type="AlphaFoldDB" id="A0A9W8TME1"/>
<gene>
    <name evidence="1" type="ORF">NPX13_g3915</name>
</gene>
<organism evidence="1 2">
    <name type="scientific">Xylaria arbuscula</name>
    <dbReference type="NCBI Taxonomy" id="114810"/>
    <lineage>
        <taxon>Eukaryota</taxon>
        <taxon>Fungi</taxon>
        <taxon>Dikarya</taxon>
        <taxon>Ascomycota</taxon>
        <taxon>Pezizomycotina</taxon>
        <taxon>Sordariomycetes</taxon>
        <taxon>Xylariomycetidae</taxon>
        <taxon>Xylariales</taxon>
        <taxon>Xylariaceae</taxon>
        <taxon>Xylaria</taxon>
    </lineage>
</organism>
<dbReference type="EMBL" id="JANPWZ010000518">
    <property type="protein sequence ID" value="KAJ3575789.1"/>
    <property type="molecule type" value="Genomic_DNA"/>
</dbReference>
<keyword evidence="2" id="KW-1185">Reference proteome</keyword>
<name>A0A9W8TME1_9PEZI</name>
<reference evidence="1" key="1">
    <citation type="submission" date="2022-07" db="EMBL/GenBank/DDBJ databases">
        <title>Genome Sequence of Xylaria arbuscula.</title>
        <authorList>
            <person name="Buettner E."/>
        </authorList>
    </citation>
    <scope>NUCLEOTIDE SEQUENCE</scope>
    <source>
        <strain evidence="1">VT107</strain>
    </source>
</reference>
<protein>
    <submittedName>
        <fullName evidence="1">Uncharacterized protein</fullName>
    </submittedName>
</protein>
<evidence type="ECO:0000313" key="1">
    <source>
        <dbReference type="EMBL" id="KAJ3575789.1"/>
    </source>
</evidence>
<accession>A0A9W8TME1</accession>